<dbReference type="GO" id="GO:0006260">
    <property type="term" value="P:DNA replication"/>
    <property type="evidence" value="ECO:0007669"/>
    <property type="project" value="UniProtKB-UniRule"/>
</dbReference>
<evidence type="ECO:0000256" key="4">
    <source>
        <dbReference type="ARBA" id="ARBA00023242"/>
    </source>
</evidence>
<comment type="subunit">
    <text evidence="6">Component of the GINS complex.</text>
</comment>
<protein>
    <recommendedName>
        <fullName evidence="6">DNA replication complex GINS protein PSF3</fullName>
    </recommendedName>
</protein>
<dbReference type="InterPro" id="IPR010492">
    <property type="entry name" value="GINS_Psf3"/>
</dbReference>
<keyword evidence="4 6" id="KW-0539">Nucleus</keyword>
<dbReference type="Pfam" id="PF05916">
    <property type="entry name" value="Sld5"/>
    <property type="match status" value="1"/>
</dbReference>
<evidence type="ECO:0000313" key="9">
    <source>
        <dbReference type="Proteomes" id="UP001558652"/>
    </source>
</evidence>
<feature type="non-terminal residue" evidence="8">
    <location>
        <position position="1"/>
    </location>
</feature>
<evidence type="ECO:0000256" key="5">
    <source>
        <dbReference type="ARBA" id="ARBA00045258"/>
    </source>
</evidence>
<comment type="subcellular location">
    <subcellularLocation>
        <location evidence="1 6">Nucleus</location>
    </subcellularLocation>
</comment>
<organism evidence="8 9">
    <name type="scientific">Ranatra chinensis</name>
    <dbReference type="NCBI Taxonomy" id="642074"/>
    <lineage>
        <taxon>Eukaryota</taxon>
        <taxon>Metazoa</taxon>
        <taxon>Ecdysozoa</taxon>
        <taxon>Arthropoda</taxon>
        <taxon>Hexapoda</taxon>
        <taxon>Insecta</taxon>
        <taxon>Pterygota</taxon>
        <taxon>Neoptera</taxon>
        <taxon>Paraneoptera</taxon>
        <taxon>Hemiptera</taxon>
        <taxon>Heteroptera</taxon>
        <taxon>Panheteroptera</taxon>
        <taxon>Nepomorpha</taxon>
        <taxon>Nepidae</taxon>
        <taxon>Ranatrinae</taxon>
        <taxon>Ranatra</taxon>
    </lineage>
</organism>
<dbReference type="Proteomes" id="UP001558652">
    <property type="component" value="Unassembled WGS sequence"/>
</dbReference>
<dbReference type="PANTHER" id="PTHR22768">
    <property type="entry name" value="DNA REPLICATION COMPLEX GINS PROTEIN PSF3"/>
    <property type="match status" value="1"/>
</dbReference>
<gene>
    <name evidence="8" type="ORF">AAG570_002993</name>
</gene>
<dbReference type="Gene3D" id="1.20.58.2050">
    <property type="match status" value="1"/>
</dbReference>
<comment type="function">
    <text evidence="5">Required for correct functioning of the GINS complex, a complex that plays an essential role in the initiation of DNA replication, and progression of DNA replication forks. GINS complex is a core component of CDC45-MCM-GINS (CMG) helicase, the molecular machine that unwinds template DNA during replication, and around which the replisome is built.</text>
</comment>
<dbReference type="PANTHER" id="PTHR22768:SF0">
    <property type="entry name" value="DNA REPLICATION COMPLEX GINS PROTEIN PSF3"/>
    <property type="match status" value="1"/>
</dbReference>
<evidence type="ECO:0000256" key="6">
    <source>
        <dbReference type="RuleBase" id="RU367161"/>
    </source>
</evidence>
<feature type="domain" description="GINS subunit" evidence="7">
    <location>
        <begin position="48"/>
        <end position="141"/>
    </location>
</feature>
<keyword evidence="9" id="KW-1185">Reference proteome</keyword>
<comment type="similarity">
    <text evidence="2 6">Belongs to the GINS3/PSF3 family.</text>
</comment>
<reference evidence="8 9" key="1">
    <citation type="submission" date="2024-07" db="EMBL/GenBank/DDBJ databases">
        <title>Chromosome-level genome assembly of the water stick insect Ranatra chinensis (Heteroptera: Nepidae).</title>
        <authorList>
            <person name="Liu X."/>
        </authorList>
    </citation>
    <scope>NUCLEOTIDE SEQUENCE [LARGE SCALE GENOMIC DNA]</scope>
    <source>
        <strain evidence="8">Cailab_2021Rc</strain>
        <tissue evidence="8">Muscle</tissue>
    </source>
</reference>
<evidence type="ECO:0000256" key="3">
    <source>
        <dbReference type="ARBA" id="ARBA00022705"/>
    </source>
</evidence>
<sequence length="172" mass="19872">QILGGIDPRSETSVIEQGTKLELPYWIAKVFLEDGVALFEYPKIFTEMYRDVLKADASVVDLFKMSKYFYEFGRQLTFLRHRDSEELSNTLIQTFIDRFRKISDWAQATSLEAGTADKLENLERSIMARGQKAQSKLSYWLAHGVGTITTAEMVGVHNKRKKLEEEFNIHKN</sequence>
<accession>A0ABD0Y5H1</accession>
<dbReference type="CDD" id="cd11713">
    <property type="entry name" value="GINS_A_psf3"/>
    <property type="match status" value="1"/>
</dbReference>
<proteinExistence type="inferred from homology"/>
<dbReference type="EMBL" id="JBFDAA010000013">
    <property type="protein sequence ID" value="KAL1122666.1"/>
    <property type="molecule type" value="Genomic_DNA"/>
</dbReference>
<keyword evidence="3 6" id="KW-0235">DNA replication</keyword>
<evidence type="ECO:0000259" key="7">
    <source>
        <dbReference type="Pfam" id="PF05916"/>
    </source>
</evidence>
<dbReference type="InterPro" id="IPR036224">
    <property type="entry name" value="GINS_bundle-like_dom_sf"/>
</dbReference>
<comment type="caution">
    <text evidence="8">The sequence shown here is derived from an EMBL/GenBank/DDBJ whole genome shotgun (WGS) entry which is preliminary data.</text>
</comment>
<dbReference type="InterPro" id="IPR021151">
    <property type="entry name" value="GINS_A"/>
</dbReference>
<dbReference type="SUPFAM" id="SSF158573">
    <property type="entry name" value="GINS helical bundle-like"/>
    <property type="match status" value="1"/>
</dbReference>
<name>A0ABD0Y5H1_9HEMI</name>
<evidence type="ECO:0000313" key="8">
    <source>
        <dbReference type="EMBL" id="KAL1122666.1"/>
    </source>
</evidence>
<evidence type="ECO:0000256" key="2">
    <source>
        <dbReference type="ARBA" id="ARBA00006343"/>
    </source>
</evidence>
<dbReference type="InterPro" id="IPR038437">
    <property type="entry name" value="GINS_Psf3_sf"/>
</dbReference>
<dbReference type="GO" id="GO:0000811">
    <property type="term" value="C:GINS complex"/>
    <property type="evidence" value="ECO:0007669"/>
    <property type="project" value="UniProtKB-UniRule"/>
</dbReference>
<comment type="function">
    <text evidence="6">The GINS complex plays an essential role in the initiation of DNA replication.</text>
</comment>
<evidence type="ECO:0000256" key="1">
    <source>
        <dbReference type="ARBA" id="ARBA00004123"/>
    </source>
</evidence>
<dbReference type="AlphaFoldDB" id="A0ABD0Y5H1"/>